<reference evidence="2" key="1">
    <citation type="submission" date="2024-05" db="EMBL/GenBank/DDBJ databases">
        <authorList>
            <person name="Cai S.Y."/>
            <person name="Jin L.M."/>
            <person name="Li H.R."/>
        </authorList>
    </citation>
    <scope>NUCLEOTIDE SEQUENCE</scope>
    <source>
        <strain evidence="2">A5-74</strain>
    </source>
</reference>
<feature type="transmembrane region" description="Helical" evidence="1">
    <location>
        <begin position="112"/>
        <end position="134"/>
    </location>
</feature>
<feature type="transmembrane region" description="Helical" evidence="1">
    <location>
        <begin position="211"/>
        <end position="232"/>
    </location>
</feature>
<feature type="transmembrane region" description="Helical" evidence="1">
    <location>
        <begin position="21"/>
        <end position="38"/>
    </location>
</feature>
<feature type="transmembrane region" description="Helical" evidence="1">
    <location>
        <begin position="75"/>
        <end position="100"/>
    </location>
</feature>
<gene>
    <name evidence="2" type="ORF">ABLG96_12430</name>
</gene>
<name>A0AAU8DIR7_9ACTN</name>
<organism evidence="2">
    <name type="scientific">Nakamurella sp. A5-74</name>
    <dbReference type="NCBI Taxonomy" id="3158264"/>
    <lineage>
        <taxon>Bacteria</taxon>
        <taxon>Bacillati</taxon>
        <taxon>Actinomycetota</taxon>
        <taxon>Actinomycetes</taxon>
        <taxon>Nakamurellales</taxon>
        <taxon>Nakamurellaceae</taxon>
        <taxon>Nakamurella</taxon>
    </lineage>
</organism>
<dbReference type="AlphaFoldDB" id="A0AAU8DIR7"/>
<dbReference type="RefSeq" id="WP_353647699.1">
    <property type="nucleotide sequence ID" value="NZ_CP159218.1"/>
</dbReference>
<proteinExistence type="predicted"/>
<sequence length="237" mass="25244">MGTDPLDEELSHRRTAKGQRLLPPAAGVVVAIAVYAVLPGSVLFAPRFVIPAIEAALLIALLATSRTRMTRGSRWSRAASVCLACLVILANLISLGLLVATLASHSAPPGGLLVAAMQVWLTNVIGFGLLFWELDRGGPVARRKMRRDELPPADWRFSQDENDDAVIEVAVNSSGKSGWIPTFLDYLYLSLTNSSAFSPTDTMPLTPRAKILMGIEATAALVTSLLVIARAVGSLGQ</sequence>
<feature type="transmembrane region" description="Helical" evidence="1">
    <location>
        <begin position="44"/>
        <end position="63"/>
    </location>
</feature>
<accession>A0AAU8DIR7</accession>
<evidence type="ECO:0000256" key="1">
    <source>
        <dbReference type="SAM" id="Phobius"/>
    </source>
</evidence>
<evidence type="ECO:0000313" key="2">
    <source>
        <dbReference type="EMBL" id="XCG62084.1"/>
    </source>
</evidence>
<protein>
    <recommendedName>
        <fullName evidence="3">DUF1345 domain-containing protein</fullName>
    </recommendedName>
</protein>
<evidence type="ECO:0008006" key="3">
    <source>
        <dbReference type="Google" id="ProtNLM"/>
    </source>
</evidence>
<dbReference type="EMBL" id="CP159218">
    <property type="protein sequence ID" value="XCG62084.1"/>
    <property type="molecule type" value="Genomic_DNA"/>
</dbReference>
<keyword evidence="1" id="KW-1133">Transmembrane helix</keyword>
<keyword evidence="1" id="KW-0812">Transmembrane</keyword>
<keyword evidence="1" id="KW-0472">Membrane</keyword>